<accession>A0A3B1DPD2</accession>
<evidence type="ECO:0000313" key="2">
    <source>
        <dbReference type="EMBL" id="VAX40711.1"/>
    </source>
</evidence>
<evidence type="ECO:0000256" key="1">
    <source>
        <dbReference type="SAM" id="MobiDB-lite"/>
    </source>
</evidence>
<feature type="region of interest" description="Disordered" evidence="1">
    <location>
        <begin position="22"/>
        <end position="108"/>
    </location>
</feature>
<name>A0A3B1DPD2_9ZZZZ</name>
<dbReference type="AlphaFoldDB" id="A0A3B1DPD2"/>
<sequence>MFWQPMFKICHAAFRFYRETFQTRRQMKPTRPKQDLTSPLAAQRPGLNAEGQRGRRAREGLEERLNAEDAEGNAEKRRKAQRQFDHGEHGETRRKGREEIQVARLSEP</sequence>
<feature type="compositionally biased region" description="Basic and acidic residues" evidence="1">
    <location>
        <begin position="82"/>
        <end position="108"/>
    </location>
</feature>
<protein>
    <submittedName>
        <fullName evidence="2">Uncharacterized protein</fullName>
    </submittedName>
</protein>
<dbReference type="EMBL" id="UOGK01000433">
    <property type="protein sequence ID" value="VAX40711.1"/>
    <property type="molecule type" value="Genomic_DNA"/>
</dbReference>
<gene>
    <name evidence="2" type="ORF">MNBD_PLANCTO03-465</name>
</gene>
<proteinExistence type="predicted"/>
<reference evidence="2" key="1">
    <citation type="submission" date="2018-06" db="EMBL/GenBank/DDBJ databases">
        <authorList>
            <person name="Zhirakovskaya E."/>
        </authorList>
    </citation>
    <scope>NUCLEOTIDE SEQUENCE</scope>
</reference>
<organism evidence="2">
    <name type="scientific">hydrothermal vent metagenome</name>
    <dbReference type="NCBI Taxonomy" id="652676"/>
    <lineage>
        <taxon>unclassified sequences</taxon>
        <taxon>metagenomes</taxon>
        <taxon>ecological metagenomes</taxon>
    </lineage>
</organism>
<feature type="compositionally biased region" description="Basic and acidic residues" evidence="1">
    <location>
        <begin position="57"/>
        <end position="67"/>
    </location>
</feature>